<evidence type="ECO:0000256" key="2">
    <source>
        <dbReference type="ARBA" id="ARBA00034247"/>
    </source>
</evidence>
<feature type="transmembrane region" description="Helical" evidence="3">
    <location>
        <begin position="111"/>
        <end position="129"/>
    </location>
</feature>
<dbReference type="Gene3D" id="3.30.70.270">
    <property type="match status" value="1"/>
</dbReference>
<dbReference type="Proteomes" id="UP000318529">
    <property type="component" value="Unassembled WGS sequence"/>
</dbReference>
<dbReference type="CDD" id="cd01949">
    <property type="entry name" value="GGDEF"/>
    <property type="match status" value="1"/>
</dbReference>
<dbReference type="SMART" id="SM00267">
    <property type="entry name" value="GGDEF"/>
    <property type="match status" value="1"/>
</dbReference>
<dbReference type="GO" id="GO:0052621">
    <property type="term" value="F:diguanylate cyclase activity"/>
    <property type="evidence" value="ECO:0007669"/>
    <property type="project" value="UniProtKB-EC"/>
</dbReference>
<keyword evidence="3" id="KW-1133">Transmembrane helix</keyword>
<evidence type="ECO:0000256" key="3">
    <source>
        <dbReference type="SAM" id="Phobius"/>
    </source>
</evidence>
<evidence type="ECO:0000259" key="4">
    <source>
        <dbReference type="PROSITE" id="PS50887"/>
    </source>
</evidence>
<feature type="transmembrane region" description="Helical" evidence="3">
    <location>
        <begin position="52"/>
        <end position="75"/>
    </location>
</feature>
<dbReference type="PANTHER" id="PTHR45138">
    <property type="entry name" value="REGULATORY COMPONENTS OF SENSORY TRANSDUCTION SYSTEM"/>
    <property type="match status" value="1"/>
</dbReference>
<organism evidence="5 6">
    <name type="scientific">Azospirillum brasilense</name>
    <dbReference type="NCBI Taxonomy" id="192"/>
    <lineage>
        <taxon>Bacteria</taxon>
        <taxon>Pseudomonadati</taxon>
        <taxon>Pseudomonadota</taxon>
        <taxon>Alphaproteobacteria</taxon>
        <taxon>Rhodospirillales</taxon>
        <taxon>Azospirillaceae</taxon>
        <taxon>Azospirillum</taxon>
    </lineage>
</organism>
<feature type="transmembrane region" description="Helical" evidence="3">
    <location>
        <begin position="135"/>
        <end position="158"/>
    </location>
</feature>
<dbReference type="SUPFAM" id="SSF55073">
    <property type="entry name" value="Nucleotide cyclase"/>
    <property type="match status" value="1"/>
</dbReference>
<dbReference type="GO" id="GO:1902201">
    <property type="term" value="P:negative regulation of bacterial-type flagellum-dependent cell motility"/>
    <property type="evidence" value="ECO:0007669"/>
    <property type="project" value="TreeGrafter"/>
</dbReference>
<feature type="transmembrane region" description="Helical" evidence="3">
    <location>
        <begin position="203"/>
        <end position="225"/>
    </location>
</feature>
<dbReference type="RefSeq" id="WP_186466226.1">
    <property type="nucleotide sequence ID" value="NZ_VITH01000023.1"/>
</dbReference>
<feature type="transmembrane region" description="Helical" evidence="3">
    <location>
        <begin position="170"/>
        <end position="191"/>
    </location>
</feature>
<feature type="transmembrane region" description="Helical" evidence="3">
    <location>
        <begin position="81"/>
        <end position="99"/>
    </location>
</feature>
<dbReference type="PANTHER" id="PTHR45138:SF9">
    <property type="entry name" value="DIGUANYLATE CYCLASE DGCM-RELATED"/>
    <property type="match status" value="1"/>
</dbReference>
<name>A0A560BSK5_AZOBR</name>
<proteinExistence type="predicted"/>
<accession>A0A560BSK5</accession>
<reference evidence="5 6" key="1">
    <citation type="submission" date="2019-06" db="EMBL/GenBank/DDBJ databases">
        <title>Genomic Encyclopedia of Type Strains, Phase IV (KMG-V): Genome sequencing to study the core and pangenomes of soil and plant-associated prokaryotes.</title>
        <authorList>
            <person name="Whitman W."/>
        </authorList>
    </citation>
    <scope>NUCLEOTIDE SEQUENCE [LARGE SCALE GENOMIC DNA]</scope>
    <source>
        <strain evidence="5 6">BR 11650</strain>
    </source>
</reference>
<comment type="caution">
    <text evidence="5">The sequence shown here is derived from an EMBL/GenBank/DDBJ whole genome shotgun (WGS) entry which is preliminary data.</text>
</comment>
<feature type="transmembrane region" description="Helical" evidence="3">
    <location>
        <begin position="23"/>
        <end position="43"/>
    </location>
</feature>
<protein>
    <recommendedName>
        <fullName evidence="1">diguanylate cyclase</fullName>
        <ecNumber evidence="1">2.7.7.65</ecNumber>
    </recommendedName>
</protein>
<dbReference type="FunFam" id="3.30.70.270:FF:000001">
    <property type="entry name" value="Diguanylate cyclase domain protein"/>
    <property type="match status" value="1"/>
</dbReference>
<keyword evidence="3" id="KW-0472">Membrane</keyword>
<dbReference type="PROSITE" id="PS50887">
    <property type="entry name" value="GGDEF"/>
    <property type="match status" value="1"/>
</dbReference>
<sequence length="403" mass="43344">MRAEPRNRPLPLSTPDMILDTRTLIIVLVGIGALLSIAAFLTWRAHRHITALAYWAGGALLGTVGMAMVTAYGVWPAAAVVPLSNALVAATYILNWFGVRSFAGRSIPWRFGMALLAVLTAGIAWFVVATNDVTARVLIMSAGITGLSLLAALELWWTGPGDRPRRAQRVTALVFLAHALFVAGRAVLTAWGGPVDSILSPNLVQSAGFLEAILAVTGWGFGFLAMTSEKLQADLDRIGTIDPLTGAYNRRAFLKHAERELLRAQRNGAPLTLLLLDLDRFKRVNDTFGHLAGDALLRRFSETVTTRLRRTDLFGRYGGEEFCLLLPDTDRSGAAALAEALRRDVAARPLPFQGHEIAASVSIGIAACRSGEDLDAALAAADLALYRAKRNGRNQVVVDEATA</sequence>
<dbReference type="GO" id="GO:0005886">
    <property type="term" value="C:plasma membrane"/>
    <property type="evidence" value="ECO:0007669"/>
    <property type="project" value="TreeGrafter"/>
</dbReference>
<comment type="catalytic activity">
    <reaction evidence="2">
        <text>2 GTP = 3',3'-c-di-GMP + 2 diphosphate</text>
        <dbReference type="Rhea" id="RHEA:24898"/>
        <dbReference type="ChEBI" id="CHEBI:33019"/>
        <dbReference type="ChEBI" id="CHEBI:37565"/>
        <dbReference type="ChEBI" id="CHEBI:58805"/>
        <dbReference type="EC" id="2.7.7.65"/>
    </reaction>
</comment>
<dbReference type="EMBL" id="VITH01000023">
    <property type="protein sequence ID" value="TWA75600.1"/>
    <property type="molecule type" value="Genomic_DNA"/>
</dbReference>
<dbReference type="InterPro" id="IPR043128">
    <property type="entry name" value="Rev_trsase/Diguanyl_cyclase"/>
</dbReference>
<dbReference type="InterPro" id="IPR000160">
    <property type="entry name" value="GGDEF_dom"/>
</dbReference>
<dbReference type="InterPro" id="IPR050469">
    <property type="entry name" value="Diguanylate_Cyclase"/>
</dbReference>
<keyword evidence="3" id="KW-0812">Transmembrane</keyword>
<gene>
    <name evidence="5" type="ORF">FBZ83_12326</name>
</gene>
<dbReference type="Pfam" id="PF00990">
    <property type="entry name" value="GGDEF"/>
    <property type="match status" value="1"/>
</dbReference>
<evidence type="ECO:0000313" key="6">
    <source>
        <dbReference type="Proteomes" id="UP000318529"/>
    </source>
</evidence>
<evidence type="ECO:0000256" key="1">
    <source>
        <dbReference type="ARBA" id="ARBA00012528"/>
    </source>
</evidence>
<dbReference type="AlphaFoldDB" id="A0A560BSK5"/>
<dbReference type="EC" id="2.7.7.65" evidence="1"/>
<dbReference type="InterPro" id="IPR029787">
    <property type="entry name" value="Nucleotide_cyclase"/>
</dbReference>
<evidence type="ECO:0000313" key="5">
    <source>
        <dbReference type="EMBL" id="TWA75600.1"/>
    </source>
</evidence>
<dbReference type="NCBIfam" id="TIGR00254">
    <property type="entry name" value="GGDEF"/>
    <property type="match status" value="1"/>
</dbReference>
<feature type="domain" description="GGDEF" evidence="4">
    <location>
        <begin position="269"/>
        <end position="401"/>
    </location>
</feature>
<dbReference type="GO" id="GO:0043709">
    <property type="term" value="P:cell adhesion involved in single-species biofilm formation"/>
    <property type="evidence" value="ECO:0007669"/>
    <property type="project" value="TreeGrafter"/>
</dbReference>